<dbReference type="EMBL" id="JBHULH010000004">
    <property type="protein sequence ID" value="MFD2567773.1"/>
    <property type="molecule type" value="Genomic_DNA"/>
</dbReference>
<comment type="subcellular location">
    <subcellularLocation>
        <location evidence="1">Membrane</location>
        <topology evidence="1">Multi-pass membrane protein</topology>
    </subcellularLocation>
</comment>
<proteinExistence type="predicted"/>
<keyword evidence="3 5" id="KW-1133">Transmembrane helix</keyword>
<feature type="transmembrane region" description="Helical" evidence="5">
    <location>
        <begin position="101"/>
        <end position="118"/>
    </location>
</feature>
<feature type="transmembrane region" description="Helical" evidence="5">
    <location>
        <begin position="375"/>
        <end position="395"/>
    </location>
</feature>
<keyword evidence="8" id="KW-1185">Reference proteome</keyword>
<dbReference type="InterPro" id="IPR007016">
    <property type="entry name" value="O-antigen_ligase-rel_domated"/>
</dbReference>
<evidence type="ECO:0000256" key="5">
    <source>
        <dbReference type="SAM" id="Phobius"/>
    </source>
</evidence>
<organism evidence="7 8">
    <name type="scientific">Pseudotenacibaculum haliotis</name>
    <dbReference type="NCBI Taxonomy" id="1862138"/>
    <lineage>
        <taxon>Bacteria</taxon>
        <taxon>Pseudomonadati</taxon>
        <taxon>Bacteroidota</taxon>
        <taxon>Flavobacteriia</taxon>
        <taxon>Flavobacteriales</taxon>
        <taxon>Flavobacteriaceae</taxon>
        <taxon>Pseudotenacibaculum</taxon>
    </lineage>
</organism>
<evidence type="ECO:0000313" key="8">
    <source>
        <dbReference type="Proteomes" id="UP001597508"/>
    </source>
</evidence>
<keyword evidence="4 5" id="KW-0472">Membrane</keyword>
<evidence type="ECO:0000256" key="1">
    <source>
        <dbReference type="ARBA" id="ARBA00004141"/>
    </source>
</evidence>
<dbReference type="PANTHER" id="PTHR37422:SF13">
    <property type="entry name" value="LIPOPOLYSACCHARIDE BIOSYNTHESIS PROTEIN PA4999-RELATED"/>
    <property type="match status" value="1"/>
</dbReference>
<evidence type="ECO:0000256" key="3">
    <source>
        <dbReference type="ARBA" id="ARBA00022989"/>
    </source>
</evidence>
<dbReference type="Proteomes" id="UP001597508">
    <property type="component" value="Unassembled WGS sequence"/>
</dbReference>
<dbReference type="RefSeq" id="WP_379666479.1">
    <property type="nucleotide sequence ID" value="NZ_JBHULH010000004.1"/>
</dbReference>
<evidence type="ECO:0000256" key="2">
    <source>
        <dbReference type="ARBA" id="ARBA00022692"/>
    </source>
</evidence>
<dbReference type="PANTHER" id="PTHR37422">
    <property type="entry name" value="TEICHURONIC ACID BIOSYNTHESIS PROTEIN TUAE"/>
    <property type="match status" value="1"/>
</dbReference>
<dbReference type="InterPro" id="IPR051533">
    <property type="entry name" value="WaaL-like"/>
</dbReference>
<reference evidence="8" key="1">
    <citation type="journal article" date="2019" name="Int. J. Syst. Evol. Microbiol.">
        <title>The Global Catalogue of Microorganisms (GCM) 10K type strain sequencing project: providing services to taxonomists for standard genome sequencing and annotation.</title>
        <authorList>
            <consortium name="The Broad Institute Genomics Platform"/>
            <consortium name="The Broad Institute Genome Sequencing Center for Infectious Disease"/>
            <person name="Wu L."/>
            <person name="Ma J."/>
        </authorList>
    </citation>
    <scope>NUCLEOTIDE SEQUENCE [LARGE SCALE GENOMIC DNA]</scope>
    <source>
        <strain evidence="8">KCTC 52127</strain>
    </source>
</reference>
<gene>
    <name evidence="7" type="ORF">ACFSRZ_10345</name>
</gene>
<comment type="caution">
    <text evidence="7">The sequence shown here is derived from an EMBL/GenBank/DDBJ whole genome shotgun (WGS) entry which is preliminary data.</text>
</comment>
<keyword evidence="7" id="KW-0436">Ligase</keyword>
<sequence>MIKFVTDNKLAFIAIHVFIGFLATLPFFPSLFGYIIIIACVAAVLFSDNRNEEAFIIAAYVVGLEVFLRMIKGAPLFETGKYTTIVILFLGMVNGPTKQKLTLSFPVYLMLLLLGIVFTKVPDGESIRKAVAFNLSGPFMLGVSAIYFYKRSIKLKEVYNALFFFLLPVFAMITFIYFRTPSFSEIAFGGVSIGETSGGFGPNQVATIIGFAAFVIGFFMLTKRSLTGFFILDAIILMYFTYRGLLTFSRGGILAAGICFLVFAFLYIIHKRDYAKIFQYAIVGGVFLAGVWLYTSDVTGGMIDNRYSGRNARGIKKKDVTAGRLELFTSQLSGFTDTPIFGIGVGNGKYKRFAEGDAKGTSHNEVARLIEEHGLIGLFALTMLIFIPIFHFFRLDFFQRAILISFYLFWFFTINHSAMRIAFPGFMYALSLINLRYEEE</sequence>
<dbReference type="GO" id="GO:0016874">
    <property type="term" value="F:ligase activity"/>
    <property type="evidence" value="ECO:0007669"/>
    <property type="project" value="UniProtKB-KW"/>
</dbReference>
<feature type="transmembrane region" description="Helical" evidence="5">
    <location>
        <begin position="54"/>
        <end position="71"/>
    </location>
</feature>
<keyword evidence="2 5" id="KW-0812">Transmembrane</keyword>
<feature type="transmembrane region" description="Helical" evidence="5">
    <location>
        <begin position="228"/>
        <end position="245"/>
    </location>
</feature>
<feature type="transmembrane region" description="Helical" evidence="5">
    <location>
        <begin position="31"/>
        <end position="47"/>
    </location>
</feature>
<evidence type="ECO:0000256" key="4">
    <source>
        <dbReference type="ARBA" id="ARBA00023136"/>
    </source>
</evidence>
<feature type="transmembrane region" description="Helical" evidence="5">
    <location>
        <begin position="161"/>
        <end position="180"/>
    </location>
</feature>
<feature type="transmembrane region" description="Helical" evidence="5">
    <location>
        <begin position="407"/>
        <end position="430"/>
    </location>
</feature>
<feature type="transmembrane region" description="Helical" evidence="5">
    <location>
        <begin position="130"/>
        <end position="149"/>
    </location>
</feature>
<evidence type="ECO:0000313" key="7">
    <source>
        <dbReference type="EMBL" id="MFD2567773.1"/>
    </source>
</evidence>
<dbReference type="Pfam" id="PF04932">
    <property type="entry name" value="Wzy_C"/>
    <property type="match status" value="1"/>
</dbReference>
<name>A0ABW5LSI1_9FLAO</name>
<accession>A0ABW5LSI1</accession>
<evidence type="ECO:0000259" key="6">
    <source>
        <dbReference type="Pfam" id="PF04932"/>
    </source>
</evidence>
<feature type="transmembrane region" description="Helical" evidence="5">
    <location>
        <begin position="277"/>
        <end position="295"/>
    </location>
</feature>
<feature type="transmembrane region" description="Helical" evidence="5">
    <location>
        <begin position="200"/>
        <end position="221"/>
    </location>
</feature>
<protein>
    <submittedName>
        <fullName evidence="7">O-antigen ligase family protein</fullName>
    </submittedName>
</protein>
<feature type="domain" description="O-antigen ligase-related" evidence="6">
    <location>
        <begin position="241"/>
        <end position="381"/>
    </location>
</feature>
<feature type="transmembrane region" description="Helical" evidence="5">
    <location>
        <begin position="251"/>
        <end position="270"/>
    </location>
</feature>